<evidence type="ECO:0000256" key="1">
    <source>
        <dbReference type="ARBA" id="ARBA00005189"/>
    </source>
</evidence>
<organism evidence="8 9">
    <name type="scientific">Nitrospina watsonii</name>
    <dbReference type="NCBI Taxonomy" id="1323948"/>
    <lineage>
        <taxon>Bacteria</taxon>
        <taxon>Pseudomonadati</taxon>
        <taxon>Nitrospinota/Tectimicrobiota group</taxon>
        <taxon>Nitrospinota</taxon>
        <taxon>Nitrospinia</taxon>
        <taxon>Nitrospinales</taxon>
        <taxon>Nitrospinaceae</taxon>
        <taxon>Nitrospina</taxon>
    </lineage>
</organism>
<dbReference type="EC" id="2.3.1.51" evidence="8"/>
<keyword evidence="3 8" id="KW-0808">Transferase</keyword>
<name>A0ABN8W0I2_9BACT</name>
<keyword evidence="5 8" id="KW-0012">Acyltransferase</keyword>
<dbReference type="PANTHER" id="PTHR10434">
    <property type="entry name" value="1-ACYL-SN-GLYCEROL-3-PHOSPHATE ACYLTRANSFERASE"/>
    <property type="match status" value="1"/>
</dbReference>
<sequence>MSVLRMGYRLAHLFLVVVLSFLTSVVLWLLFRHNSQAHCKWVGWFARFWARRACRAMGVRYQVEGNCNIPAGSMIVANHVGAVDILLLAANFKLFFVSKAEVNGWPIVGQMAHLGKTIFVDRNRRHQVTGMIDSIRERMRAGFNVAWFPEGSVTPGDSIGLFKPSAFEAAVQEKRPVVPVLIRFSGGEDPYVASWTDGLGEHMVRVLKCPRLQATVRVLPPVEPTGTRQQLSRRCHDLLYKEFHGVETQDDLKAVAVSGSAMT</sequence>
<dbReference type="SMART" id="SM00563">
    <property type="entry name" value="PlsC"/>
    <property type="match status" value="1"/>
</dbReference>
<proteinExistence type="predicted"/>
<keyword evidence="9" id="KW-1185">Reference proteome</keyword>
<dbReference type="SUPFAM" id="SSF69593">
    <property type="entry name" value="Glycerol-3-phosphate (1)-acyltransferase"/>
    <property type="match status" value="1"/>
</dbReference>
<evidence type="ECO:0000256" key="6">
    <source>
        <dbReference type="SAM" id="Phobius"/>
    </source>
</evidence>
<keyword evidence="4" id="KW-0443">Lipid metabolism</keyword>
<keyword evidence="2" id="KW-0444">Lipid biosynthesis</keyword>
<keyword evidence="6" id="KW-0472">Membrane</keyword>
<dbReference type="InterPro" id="IPR002123">
    <property type="entry name" value="Plipid/glycerol_acylTrfase"/>
</dbReference>
<dbReference type="RefSeq" id="WP_282012353.1">
    <property type="nucleotide sequence ID" value="NZ_OX336137.1"/>
</dbReference>
<feature type="domain" description="Phospholipid/glycerol acyltransferase" evidence="7">
    <location>
        <begin position="73"/>
        <end position="185"/>
    </location>
</feature>
<feature type="transmembrane region" description="Helical" evidence="6">
    <location>
        <begin position="12"/>
        <end position="31"/>
    </location>
</feature>
<gene>
    <name evidence="8" type="ORF">NSPWAT_2668</name>
</gene>
<dbReference type="GO" id="GO:0003841">
    <property type="term" value="F:1-acylglycerol-3-phosphate O-acyltransferase activity"/>
    <property type="evidence" value="ECO:0007669"/>
    <property type="project" value="UniProtKB-EC"/>
</dbReference>
<dbReference type="EMBL" id="OX336137">
    <property type="protein sequence ID" value="CAI2719524.1"/>
    <property type="molecule type" value="Genomic_DNA"/>
</dbReference>
<dbReference type="CDD" id="cd07989">
    <property type="entry name" value="LPLAT_AGPAT-like"/>
    <property type="match status" value="1"/>
</dbReference>
<evidence type="ECO:0000256" key="4">
    <source>
        <dbReference type="ARBA" id="ARBA00023098"/>
    </source>
</evidence>
<dbReference type="PANTHER" id="PTHR10434:SF64">
    <property type="entry name" value="1-ACYL-SN-GLYCEROL-3-PHOSPHATE ACYLTRANSFERASE-RELATED"/>
    <property type="match status" value="1"/>
</dbReference>
<dbReference type="Pfam" id="PF01553">
    <property type="entry name" value="Acyltransferase"/>
    <property type="match status" value="1"/>
</dbReference>
<keyword evidence="6" id="KW-0812">Transmembrane</keyword>
<comment type="pathway">
    <text evidence="1">Lipid metabolism.</text>
</comment>
<evidence type="ECO:0000313" key="8">
    <source>
        <dbReference type="EMBL" id="CAI2719524.1"/>
    </source>
</evidence>
<protein>
    <submittedName>
        <fullName evidence="8">1-acylglycerol-3-phosphate O-acyltransferase</fullName>
        <ecNumber evidence="8">2.3.1.51</ecNumber>
    </submittedName>
</protein>
<evidence type="ECO:0000256" key="2">
    <source>
        <dbReference type="ARBA" id="ARBA00022516"/>
    </source>
</evidence>
<evidence type="ECO:0000256" key="3">
    <source>
        <dbReference type="ARBA" id="ARBA00022679"/>
    </source>
</evidence>
<keyword evidence="6" id="KW-1133">Transmembrane helix</keyword>
<evidence type="ECO:0000259" key="7">
    <source>
        <dbReference type="SMART" id="SM00563"/>
    </source>
</evidence>
<accession>A0ABN8W0I2</accession>
<reference evidence="8 9" key="1">
    <citation type="submission" date="2022-09" db="EMBL/GenBank/DDBJ databases">
        <authorList>
            <person name="Kop L."/>
        </authorList>
    </citation>
    <scope>NUCLEOTIDE SEQUENCE [LARGE SCALE GENOMIC DNA]</scope>
    <source>
        <strain evidence="8 9">347</strain>
    </source>
</reference>
<dbReference type="Proteomes" id="UP001157733">
    <property type="component" value="Chromosome"/>
</dbReference>
<evidence type="ECO:0000256" key="5">
    <source>
        <dbReference type="ARBA" id="ARBA00023315"/>
    </source>
</evidence>
<evidence type="ECO:0000313" key="9">
    <source>
        <dbReference type="Proteomes" id="UP001157733"/>
    </source>
</evidence>